<dbReference type="STRING" id="497964.CfE428DRAFT_0255"/>
<dbReference type="InterPro" id="IPR036890">
    <property type="entry name" value="HATPase_C_sf"/>
</dbReference>
<dbReference type="RefSeq" id="WP_006977582.1">
    <property type="nucleotide sequence ID" value="NZ_ABVL01000001.1"/>
</dbReference>
<name>B4CU92_9BACT</name>
<dbReference type="Gene3D" id="3.30.565.10">
    <property type="entry name" value="Histidine kinase-like ATPase, C-terminal domain"/>
    <property type="match status" value="1"/>
</dbReference>
<gene>
    <name evidence="1" type="ORF">CfE428DRAFT_0255</name>
</gene>
<evidence type="ECO:0000313" key="1">
    <source>
        <dbReference type="EMBL" id="EDY22130.1"/>
    </source>
</evidence>
<evidence type="ECO:0008006" key="3">
    <source>
        <dbReference type="Google" id="ProtNLM"/>
    </source>
</evidence>
<comment type="caution">
    <text evidence="1">The sequence shown here is derived from an EMBL/GenBank/DDBJ whole genome shotgun (WGS) entry which is preliminary data.</text>
</comment>
<proteinExistence type="predicted"/>
<protein>
    <recommendedName>
        <fullName evidence="3">Histidine kinase</fullName>
    </recommendedName>
</protein>
<reference evidence="1 2" key="1">
    <citation type="journal article" date="2011" name="J. Bacteriol.">
        <title>Genome sequence of Chthoniobacter flavus Ellin428, an aerobic heterotrophic soil bacterium.</title>
        <authorList>
            <person name="Kant R."/>
            <person name="van Passel M.W."/>
            <person name="Palva A."/>
            <person name="Lucas S."/>
            <person name="Lapidus A."/>
            <person name="Glavina Del Rio T."/>
            <person name="Dalin E."/>
            <person name="Tice H."/>
            <person name="Bruce D."/>
            <person name="Goodwin L."/>
            <person name="Pitluck S."/>
            <person name="Larimer F.W."/>
            <person name="Land M.L."/>
            <person name="Hauser L."/>
            <person name="Sangwan P."/>
            <person name="de Vos W.M."/>
            <person name="Janssen P.H."/>
            <person name="Smidt H."/>
        </authorList>
    </citation>
    <scope>NUCLEOTIDE SEQUENCE [LARGE SCALE GENOMIC DNA]</scope>
    <source>
        <strain evidence="1 2">Ellin428</strain>
    </source>
</reference>
<dbReference type="eggNOG" id="COG5000">
    <property type="taxonomic scope" value="Bacteria"/>
</dbReference>
<dbReference type="EMBL" id="ABVL01000001">
    <property type="protein sequence ID" value="EDY22130.1"/>
    <property type="molecule type" value="Genomic_DNA"/>
</dbReference>
<dbReference type="InParanoid" id="B4CU92"/>
<evidence type="ECO:0000313" key="2">
    <source>
        <dbReference type="Proteomes" id="UP000005824"/>
    </source>
</evidence>
<sequence>MPKSTQTTTSTDSVSVPFPRITGMVRQLTHDVRNGLNNVDLQAAFLQEIVTDPQAVPEIKRLRGMVTDAAKMLQAFSAMFWLPEPNLVTYSAAVFIEDFRMRLGKILPEQAPEIQWTVKLGDQSISVDIEMLYRGLTEFIKNAFHFREGQRPIEVHVGADACHLLIDLIESKTSIPSAPEGWGVEPLNSTRRSGFGMGLFHARQVLAAHRGDVMATFDPKAERLTTRLSLPLAAR</sequence>
<dbReference type="AlphaFoldDB" id="B4CU92"/>
<dbReference type="Proteomes" id="UP000005824">
    <property type="component" value="Unassembled WGS sequence"/>
</dbReference>
<accession>B4CU92</accession>
<dbReference type="SUPFAM" id="SSF55874">
    <property type="entry name" value="ATPase domain of HSP90 chaperone/DNA topoisomerase II/histidine kinase"/>
    <property type="match status" value="1"/>
</dbReference>
<organism evidence="1 2">
    <name type="scientific">Chthoniobacter flavus Ellin428</name>
    <dbReference type="NCBI Taxonomy" id="497964"/>
    <lineage>
        <taxon>Bacteria</taxon>
        <taxon>Pseudomonadati</taxon>
        <taxon>Verrucomicrobiota</taxon>
        <taxon>Spartobacteria</taxon>
        <taxon>Chthoniobacterales</taxon>
        <taxon>Chthoniobacteraceae</taxon>
        <taxon>Chthoniobacter</taxon>
    </lineage>
</organism>
<keyword evidence="2" id="KW-1185">Reference proteome</keyword>